<evidence type="ECO:0000256" key="1">
    <source>
        <dbReference type="ARBA" id="ARBA00022763"/>
    </source>
</evidence>
<feature type="domain" description="PD-(D/E)XK endonuclease-like" evidence="4">
    <location>
        <begin position="52"/>
        <end position="264"/>
    </location>
</feature>
<dbReference type="InterPro" id="IPR038726">
    <property type="entry name" value="PDDEXK_AddAB-type"/>
</dbReference>
<evidence type="ECO:0000256" key="3">
    <source>
        <dbReference type="ARBA" id="ARBA00023204"/>
    </source>
</evidence>
<dbReference type="Proteomes" id="UP000252085">
    <property type="component" value="Unassembled WGS sequence"/>
</dbReference>
<protein>
    <recommendedName>
        <fullName evidence="4">PD-(D/E)XK endonuclease-like domain-containing protein</fullName>
    </recommendedName>
</protein>
<dbReference type="Pfam" id="PF12705">
    <property type="entry name" value="PDDEXK_1"/>
    <property type="match status" value="1"/>
</dbReference>
<evidence type="ECO:0000259" key="4">
    <source>
        <dbReference type="Pfam" id="PF12705"/>
    </source>
</evidence>
<name>A0A367RTJ8_NOSPU</name>
<reference evidence="5 6" key="1">
    <citation type="submission" date="2016-04" db="EMBL/GenBank/DDBJ databases">
        <authorList>
            <person name="Evans L.H."/>
            <person name="Alamgir A."/>
            <person name="Owens N."/>
            <person name="Weber N.D."/>
            <person name="Virtaneva K."/>
            <person name="Barbian K."/>
            <person name="Babar A."/>
            <person name="Rosenke K."/>
        </authorList>
    </citation>
    <scope>NUCLEOTIDE SEQUENCE [LARGE SCALE GENOMIC DNA]</scope>
    <source>
        <strain evidence="5">NIES-2108</strain>
    </source>
</reference>
<keyword evidence="2" id="KW-0547">Nucleotide-binding</keyword>
<dbReference type="AlphaFoldDB" id="A0A367RTJ8"/>
<evidence type="ECO:0000313" key="5">
    <source>
        <dbReference type="EMBL" id="RCJ39926.1"/>
    </source>
</evidence>
<keyword evidence="3" id="KW-0234">DNA repair</keyword>
<dbReference type="Gene3D" id="3.90.320.10">
    <property type="match status" value="1"/>
</dbReference>
<sequence>MGQVWLPSASYNLWSLSDSRVGKESWFCDMKRGFSKVRNKEPQVKALLEDNKHQRIGKLAQAGIYEFYQDPQLLSQSEGVEQIAAIIKLNQESDEVQERIIGILNNYYKKPILVGKQITQLSKGDEGFPTPITIQEGNYSFALYAPTDCTFKQQDGTIHILDFKTGKSDFDRRQAYVYLLAASYLYPQQPSVASFYNLETDLASDIITATPEQLKFVQIELADIAKRYELEKMYHGKNPSNFATIFPPNPGIACRYCTFNSVCEFSVSEVSR</sequence>
<keyword evidence="2" id="KW-0378">Hydrolase</keyword>
<dbReference type="EMBL" id="LXQE01000085">
    <property type="protein sequence ID" value="RCJ39926.1"/>
    <property type="molecule type" value="Genomic_DNA"/>
</dbReference>
<evidence type="ECO:0000256" key="2">
    <source>
        <dbReference type="ARBA" id="ARBA00022806"/>
    </source>
</evidence>
<proteinExistence type="predicted"/>
<gene>
    <name evidence="5" type="ORF">A6769_05045</name>
</gene>
<evidence type="ECO:0000313" key="6">
    <source>
        <dbReference type="Proteomes" id="UP000252085"/>
    </source>
</evidence>
<keyword evidence="2" id="KW-0067">ATP-binding</keyword>
<keyword evidence="1" id="KW-0227">DNA damage</keyword>
<organism evidence="5 6">
    <name type="scientific">Nostoc punctiforme NIES-2108</name>
    <dbReference type="NCBI Taxonomy" id="1356359"/>
    <lineage>
        <taxon>Bacteria</taxon>
        <taxon>Bacillati</taxon>
        <taxon>Cyanobacteriota</taxon>
        <taxon>Cyanophyceae</taxon>
        <taxon>Nostocales</taxon>
        <taxon>Nostocaceae</taxon>
        <taxon>Nostoc</taxon>
    </lineage>
</organism>
<keyword evidence="2" id="KW-0347">Helicase</keyword>
<dbReference type="GO" id="GO:0004386">
    <property type="term" value="F:helicase activity"/>
    <property type="evidence" value="ECO:0007669"/>
    <property type="project" value="UniProtKB-KW"/>
</dbReference>
<accession>A0A367RTJ8</accession>
<dbReference type="GO" id="GO:0006281">
    <property type="term" value="P:DNA repair"/>
    <property type="evidence" value="ECO:0007669"/>
    <property type="project" value="UniProtKB-KW"/>
</dbReference>
<comment type="caution">
    <text evidence="5">The sequence shown here is derived from an EMBL/GenBank/DDBJ whole genome shotgun (WGS) entry which is preliminary data.</text>
</comment>
<dbReference type="InterPro" id="IPR011604">
    <property type="entry name" value="PDDEXK-like_dom_sf"/>
</dbReference>